<organism evidence="1">
    <name type="scientific">Siphoviridae sp. ctsf32</name>
    <dbReference type="NCBI Taxonomy" id="2827594"/>
    <lineage>
        <taxon>Viruses</taxon>
        <taxon>Duplodnaviria</taxon>
        <taxon>Heunggongvirae</taxon>
        <taxon>Uroviricota</taxon>
        <taxon>Caudoviricetes</taxon>
    </lineage>
</organism>
<reference evidence="1" key="1">
    <citation type="journal article" date="2021" name="Proc. Natl. Acad. Sci. U.S.A.">
        <title>A Catalog of Tens of Thousands of Viruses from Human Metagenomes Reveals Hidden Associations with Chronic Diseases.</title>
        <authorList>
            <person name="Tisza M.J."/>
            <person name="Buck C.B."/>
        </authorList>
    </citation>
    <scope>NUCLEOTIDE SEQUENCE</scope>
    <source>
        <strain evidence="1">Ctsf32</strain>
    </source>
</reference>
<proteinExistence type="predicted"/>
<sequence length="56" mass="6316">MKVLLVTKTYTDGSVKISSTPIPDNISVTDFLFKIERERAARKLLSFTIDIIEGED</sequence>
<dbReference type="EMBL" id="BK015882">
    <property type="protein sequence ID" value="DAD71477.1"/>
    <property type="molecule type" value="Genomic_DNA"/>
</dbReference>
<protein>
    <submittedName>
        <fullName evidence="1">Uncharacterized protein</fullName>
    </submittedName>
</protein>
<accession>A0A8S5LN25</accession>
<name>A0A8S5LN25_9CAUD</name>
<evidence type="ECO:0000313" key="1">
    <source>
        <dbReference type="EMBL" id="DAD71477.1"/>
    </source>
</evidence>